<dbReference type="OrthoDB" id="2911495at2759"/>
<comment type="caution">
    <text evidence="1">The sequence shown here is derived from an EMBL/GenBank/DDBJ whole genome shotgun (WGS) entry which is preliminary data.</text>
</comment>
<accession>A0A8H5BNS1</accession>
<evidence type="ECO:0008006" key="3">
    <source>
        <dbReference type="Google" id="ProtNLM"/>
    </source>
</evidence>
<keyword evidence="2" id="KW-1185">Reference proteome</keyword>
<evidence type="ECO:0000313" key="1">
    <source>
        <dbReference type="EMBL" id="KAF5326451.1"/>
    </source>
</evidence>
<organism evidence="1 2">
    <name type="scientific">Ephemerocybe angulata</name>
    <dbReference type="NCBI Taxonomy" id="980116"/>
    <lineage>
        <taxon>Eukaryota</taxon>
        <taxon>Fungi</taxon>
        <taxon>Dikarya</taxon>
        <taxon>Basidiomycota</taxon>
        <taxon>Agaricomycotina</taxon>
        <taxon>Agaricomycetes</taxon>
        <taxon>Agaricomycetidae</taxon>
        <taxon>Agaricales</taxon>
        <taxon>Agaricineae</taxon>
        <taxon>Psathyrellaceae</taxon>
        <taxon>Ephemerocybe</taxon>
    </lineage>
</organism>
<reference evidence="1 2" key="1">
    <citation type="journal article" date="2020" name="ISME J.">
        <title>Uncovering the hidden diversity of litter-decomposition mechanisms in mushroom-forming fungi.</title>
        <authorList>
            <person name="Floudas D."/>
            <person name="Bentzer J."/>
            <person name="Ahren D."/>
            <person name="Johansson T."/>
            <person name="Persson P."/>
            <person name="Tunlid A."/>
        </authorList>
    </citation>
    <scope>NUCLEOTIDE SEQUENCE [LARGE SCALE GENOMIC DNA]</scope>
    <source>
        <strain evidence="1 2">CBS 175.51</strain>
    </source>
</reference>
<dbReference type="EMBL" id="JAACJK010000163">
    <property type="protein sequence ID" value="KAF5326451.1"/>
    <property type="molecule type" value="Genomic_DNA"/>
</dbReference>
<dbReference type="Proteomes" id="UP000541558">
    <property type="component" value="Unassembled WGS sequence"/>
</dbReference>
<protein>
    <recommendedName>
        <fullName evidence="3">NACHT domain-containing protein</fullName>
    </recommendedName>
</protein>
<evidence type="ECO:0000313" key="2">
    <source>
        <dbReference type="Proteomes" id="UP000541558"/>
    </source>
</evidence>
<gene>
    <name evidence="1" type="ORF">D9611_000969</name>
</gene>
<sequence length="679" mass="77225">MLPRIEQAIRRNPLIFTKAPEVQLDQLIVSPCRSLDLQGLPHQLIIIDGLDECIGTADSDREQEQEIVLTLLLSLVSSNLPLTVLLCSRAEEWLKAAFQGEPLSPMTELLSLGWTAKADEDIWHYLNKEFERICARPRNRDSMRYFDKPWPPFHVYEVIVGKASGQYVFVTTAIRFIDDRWSVPWKQLEILMSSLKRPSAGPALFSSIDNLYLDILKSCPNANLMLEVLGEVICFDYTVKSVSDRWDVLDTLSQRSPGESYQALRGLHSVVDVENLNWSEKQPLFHASFFDFITSESRAGTYFIDLRLSHAQMLCKCIDRLHLIMHPTADIILQDPSIYAFYAWRHHHLPEAAITEPLLNRLSCFDFKQWFSIKSPQLPQRITALLQWVWGHGLFSFQQLESSPESQRERARSCTASFRSSYDEAMLVFLDQEASHTSNILKRLLDACFSESFESLSVVAVPDGGSAYYPSLSLAGEIIPVSLNDSYLMYWSENATPDIIPPTGSLSAGALEAHKRFDEETKPHVFTKDTLPMVPIVQQNFGIHLHVFFPSFLEFLADPQRSKHHCYITQDRIRWLLRNMLENPTGLPAILSVSVSWSQGHQEPAKAGGQYMYAQWFRVLCIFTELAVPGSHELGDILKHHGSAVLLALKNLGYTHMTKRFKVAAGRHLPDGYLLTCNL</sequence>
<dbReference type="AlphaFoldDB" id="A0A8H5BNS1"/>
<proteinExistence type="predicted"/>
<name>A0A8H5BNS1_9AGAR</name>